<keyword evidence="2" id="KW-1133">Transmembrane helix</keyword>
<organism evidence="3 4">
    <name type="scientific">Caenorhabditis auriculariae</name>
    <dbReference type="NCBI Taxonomy" id="2777116"/>
    <lineage>
        <taxon>Eukaryota</taxon>
        <taxon>Metazoa</taxon>
        <taxon>Ecdysozoa</taxon>
        <taxon>Nematoda</taxon>
        <taxon>Chromadorea</taxon>
        <taxon>Rhabditida</taxon>
        <taxon>Rhabditina</taxon>
        <taxon>Rhabditomorpha</taxon>
        <taxon>Rhabditoidea</taxon>
        <taxon>Rhabditidae</taxon>
        <taxon>Peloderinae</taxon>
        <taxon>Caenorhabditis</taxon>
    </lineage>
</organism>
<keyword evidence="2" id="KW-0472">Membrane</keyword>
<feature type="compositionally biased region" description="Basic and acidic residues" evidence="1">
    <location>
        <begin position="125"/>
        <end position="138"/>
    </location>
</feature>
<keyword evidence="4" id="KW-1185">Reference proteome</keyword>
<feature type="transmembrane region" description="Helical" evidence="2">
    <location>
        <begin position="55"/>
        <end position="76"/>
    </location>
</feature>
<evidence type="ECO:0000313" key="4">
    <source>
        <dbReference type="Proteomes" id="UP000835052"/>
    </source>
</evidence>
<protein>
    <submittedName>
        <fullName evidence="3">Uncharacterized protein</fullName>
    </submittedName>
</protein>
<evidence type="ECO:0000313" key="3">
    <source>
        <dbReference type="EMBL" id="CAD6189355.1"/>
    </source>
</evidence>
<accession>A0A8S1H1D8</accession>
<dbReference type="AlphaFoldDB" id="A0A8S1H1D8"/>
<evidence type="ECO:0000256" key="2">
    <source>
        <dbReference type="SAM" id="Phobius"/>
    </source>
</evidence>
<feature type="region of interest" description="Disordered" evidence="1">
    <location>
        <begin position="108"/>
        <end position="172"/>
    </location>
</feature>
<reference evidence="3" key="1">
    <citation type="submission" date="2020-10" db="EMBL/GenBank/DDBJ databases">
        <authorList>
            <person name="Kikuchi T."/>
        </authorList>
    </citation>
    <scope>NUCLEOTIDE SEQUENCE</scope>
    <source>
        <strain evidence="3">NKZ352</strain>
    </source>
</reference>
<name>A0A8S1H1D8_9PELO</name>
<proteinExistence type="predicted"/>
<evidence type="ECO:0000256" key="1">
    <source>
        <dbReference type="SAM" id="MobiDB-lite"/>
    </source>
</evidence>
<comment type="caution">
    <text evidence="3">The sequence shown here is derived from an EMBL/GenBank/DDBJ whole genome shotgun (WGS) entry which is preliminary data.</text>
</comment>
<dbReference type="EMBL" id="CAJGYM010000010">
    <property type="protein sequence ID" value="CAD6189355.1"/>
    <property type="molecule type" value="Genomic_DNA"/>
</dbReference>
<dbReference type="Proteomes" id="UP000835052">
    <property type="component" value="Unassembled WGS sequence"/>
</dbReference>
<gene>
    <name evidence="3" type="ORF">CAUJ_LOCUS5274</name>
</gene>
<dbReference type="OrthoDB" id="5858966at2759"/>
<sequence length="197" mass="22377">MGSAGSSAHHSSSDLMEHHHQYPDMNMIFKGIPKMIQVADDMHRMTDYIMDLRNMTIGLVAISAVGLIGFLILKAVHGRNNKTRRRRSLARQAEEGYPHNRYYYQSQYSAPEPWDRPKSNYSNHTVDEKRVNETRGSPENKGNGSLPYKPFSNDSSELSPEIEKKSSVVESPFRAMSHKRTLEPVKLVVGDLPYVDS</sequence>
<keyword evidence="2" id="KW-0812">Transmembrane</keyword>